<name>D0NM74_PHYIT</name>
<evidence type="ECO:0000259" key="1">
    <source>
        <dbReference type="Pfam" id="PF08393"/>
    </source>
</evidence>
<dbReference type="RefSeq" id="XP_002899741.1">
    <property type="nucleotide sequence ID" value="XM_002899695.1"/>
</dbReference>
<dbReference type="InParanoid" id="D0NM74"/>
<gene>
    <name evidence="2" type="ORF">PITG_13532</name>
</gene>
<dbReference type="EMBL" id="DS028146">
    <property type="protein sequence ID" value="EEY60795.1"/>
    <property type="molecule type" value="Genomic_DNA"/>
</dbReference>
<dbReference type="eggNOG" id="KOG3595">
    <property type="taxonomic scope" value="Eukaryota"/>
</dbReference>
<evidence type="ECO:0000313" key="2">
    <source>
        <dbReference type="EMBL" id="EEY60795.1"/>
    </source>
</evidence>
<dbReference type="InterPro" id="IPR013602">
    <property type="entry name" value="Dynein_heavy_linker"/>
</dbReference>
<proteinExistence type="predicted"/>
<dbReference type="VEuPathDB" id="FungiDB:PITG_13532"/>
<reference evidence="3" key="1">
    <citation type="journal article" date="2009" name="Nature">
        <title>Genome sequence and analysis of the Irish potato famine pathogen Phytophthora infestans.</title>
        <authorList>
            <consortium name="The Broad Institute Genome Sequencing Platform"/>
            <person name="Haas B.J."/>
            <person name="Kamoun S."/>
            <person name="Zody M.C."/>
            <person name="Jiang R.H."/>
            <person name="Handsaker R.E."/>
            <person name="Cano L.M."/>
            <person name="Grabherr M."/>
            <person name="Kodira C.D."/>
            <person name="Raffaele S."/>
            <person name="Torto-Alalibo T."/>
            <person name="Bozkurt T.O."/>
            <person name="Ah-Fong A.M."/>
            <person name="Alvarado L."/>
            <person name="Anderson V.L."/>
            <person name="Armstrong M.R."/>
            <person name="Avrova A."/>
            <person name="Baxter L."/>
            <person name="Beynon J."/>
            <person name="Boevink P.C."/>
            <person name="Bollmann S.R."/>
            <person name="Bos J.I."/>
            <person name="Bulone V."/>
            <person name="Cai G."/>
            <person name="Cakir C."/>
            <person name="Carrington J.C."/>
            <person name="Chawner M."/>
            <person name="Conti L."/>
            <person name="Costanzo S."/>
            <person name="Ewan R."/>
            <person name="Fahlgren N."/>
            <person name="Fischbach M.A."/>
            <person name="Fugelstad J."/>
            <person name="Gilroy E.M."/>
            <person name="Gnerre S."/>
            <person name="Green P.J."/>
            <person name="Grenville-Briggs L.J."/>
            <person name="Griffith J."/>
            <person name="Grunwald N.J."/>
            <person name="Horn K."/>
            <person name="Horner N.R."/>
            <person name="Hu C.H."/>
            <person name="Huitema E."/>
            <person name="Jeong D.H."/>
            <person name="Jones A.M."/>
            <person name="Jones J.D."/>
            <person name="Jones R.W."/>
            <person name="Karlsson E.K."/>
            <person name="Kunjeti S.G."/>
            <person name="Lamour K."/>
            <person name="Liu Z."/>
            <person name="Ma L."/>
            <person name="Maclean D."/>
            <person name="Chibucos M.C."/>
            <person name="McDonald H."/>
            <person name="McWalters J."/>
            <person name="Meijer H.J."/>
            <person name="Morgan W."/>
            <person name="Morris P.F."/>
            <person name="Munro C.A."/>
            <person name="O'Neill K."/>
            <person name="Ospina-Giraldo M."/>
            <person name="Pinzon A."/>
            <person name="Pritchard L."/>
            <person name="Ramsahoye B."/>
            <person name="Ren Q."/>
            <person name="Restrepo S."/>
            <person name="Roy S."/>
            <person name="Sadanandom A."/>
            <person name="Savidor A."/>
            <person name="Schornack S."/>
            <person name="Schwartz D.C."/>
            <person name="Schumann U.D."/>
            <person name="Schwessinger B."/>
            <person name="Seyer L."/>
            <person name="Sharpe T."/>
            <person name="Silvar C."/>
            <person name="Song J."/>
            <person name="Studholme D.J."/>
            <person name="Sykes S."/>
            <person name="Thines M."/>
            <person name="van de Vondervoort P.J."/>
            <person name="Phuntumart V."/>
            <person name="Wawra S."/>
            <person name="Weide R."/>
            <person name="Win J."/>
            <person name="Young C."/>
            <person name="Zhou S."/>
            <person name="Fry W."/>
            <person name="Meyers B.C."/>
            <person name="van West P."/>
            <person name="Ristaino J."/>
            <person name="Govers F."/>
            <person name="Birch P.R."/>
            <person name="Whisson S.C."/>
            <person name="Judelson H.S."/>
            <person name="Nusbaum C."/>
        </authorList>
    </citation>
    <scope>NUCLEOTIDE SEQUENCE [LARGE SCALE GENOMIC DNA]</scope>
    <source>
        <strain evidence="3">T30-4</strain>
    </source>
</reference>
<dbReference type="Pfam" id="PF08393">
    <property type="entry name" value="DHC_N2"/>
    <property type="match status" value="1"/>
</dbReference>
<dbReference type="KEGG" id="pif:PITG_13532"/>
<sequence>MDRLALEKEAFELHLESFEGDLAGTLFGMLQDARAKAHDVNARETGFGLPPTEYTSLLLKLEGDFGERASIAPVSAEVALILRERTEEFMAYLPKEYSLQKNLSAMIAEWGKVEFQTGPYRSTGTCLLRLRSTDDIVALLDGHLFKTQTMRGSSHLQLRGHYRKYAHRGASLYQC</sequence>
<evidence type="ECO:0000313" key="3">
    <source>
        <dbReference type="Proteomes" id="UP000006643"/>
    </source>
</evidence>
<dbReference type="HOGENOM" id="CLU_1535470_0_0_1"/>
<organism evidence="2 3">
    <name type="scientific">Phytophthora infestans (strain T30-4)</name>
    <name type="common">Potato late blight agent</name>
    <dbReference type="NCBI Taxonomy" id="403677"/>
    <lineage>
        <taxon>Eukaryota</taxon>
        <taxon>Sar</taxon>
        <taxon>Stramenopiles</taxon>
        <taxon>Oomycota</taxon>
        <taxon>Peronosporomycetes</taxon>
        <taxon>Peronosporales</taxon>
        <taxon>Peronosporaceae</taxon>
        <taxon>Phytophthora</taxon>
    </lineage>
</organism>
<dbReference type="STRING" id="403677.D0NM74"/>
<protein>
    <recommendedName>
        <fullName evidence="1">Dynein heavy chain linker domain-containing protein</fullName>
    </recommendedName>
</protein>
<dbReference type="AlphaFoldDB" id="D0NM74"/>
<dbReference type="GeneID" id="9462096"/>
<dbReference type="Proteomes" id="UP000006643">
    <property type="component" value="Unassembled WGS sequence"/>
</dbReference>
<accession>D0NM74</accession>
<feature type="domain" description="Dynein heavy chain linker" evidence="1">
    <location>
        <begin position="95"/>
        <end position="157"/>
    </location>
</feature>
<keyword evidence="3" id="KW-1185">Reference proteome</keyword>
<dbReference type="Gene3D" id="1.20.140.100">
    <property type="entry name" value="Dynein heavy chain, N-terminal domain 2"/>
    <property type="match status" value="1"/>
</dbReference>
<dbReference type="InterPro" id="IPR042222">
    <property type="entry name" value="Dynein_2_N"/>
</dbReference>
<dbReference type="OrthoDB" id="447173at2759"/>